<name>A0A0L6V2F3_9BASI</name>
<dbReference type="InterPro" id="IPR012337">
    <property type="entry name" value="RNaseH-like_sf"/>
</dbReference>
<sequence length="110" mass="12613">MNIRKNQIVEAFRDEANQYIVDSNNSIQSKQINQANPILKPNSSQYPTPANISRIYLAVPASSVPCKQFFLAGIYILTYTCNHLIIENLESLICKKDWIRHYIVDINSIN</sequence>
<gene>
    <name evidence="2" type="ORF">VP01_2883g1</name>
</gene>
<feature type="domain" description="HAT C-terminal dimerisation" evidence="1">
    <location>
        <begin position="39"/>
        <end position="99"/>
    </location>
</feature>
<proteinExistence type="predicted"/>
<dbReference type="VEuPathDB" id="FungiDB:VP01_2883g1"/>
<accession>A0A0L6V2F3</accession>
<dbReference type="GO" id="GO:0046983">
    <property type="term" value="F:protein dimerization activity"/>
    <property type="evidence" value="ECO:0007669"/>
    <property type="project" value="InterPro"/>
</dbReference>
<dbReference type="Proteomes" id="UP000037035">
    <property type="component" value="Unassembled WGS sequence"/>
</dbReference>
<organism evidence="2 3">
    <name type="scientific">Puccinia sorghi</name>
    <dbReference type="NCBI Taxonomy" id="27349"/>
    <lineage>
        <taxon>Eukaryota</taxon>
        <taxon>Fungi</taxon>
        <taxon>Dikarya</taxon>
        <taxon>Basidiomycota</taxon>
        <taxon>Pucciniomycotina</taxon>
        <taxon>Pucciniomycetes</taxon>
        <taxon>Pucciniales</taxon>
        <taxon>Pucciniaceae</taxon>
        <taxon>Puccinia</taxon>
    </lineage>
</organism>
<reference evidence="2 3" key="1">
    <citation type="submission" date="2015-08" db="EMBL/GenBank/DDBJ databases">
        <title>Next Generation Sequencing and Analysis of the Genome of Puccinia sorghi L Schw, the Causal Agent of Maize Common Rust.</title>
        <authorList>
            <person name="Rochi L."/>
            <person name="Burguener G."/>
            <person name="Darino M."/>
            <person name="Turjanski A."/>
            <person name="Kreff E."/>
            <person name="Dieguez M.J."/>
            <person name="Sacco F."/>
        </authorList>
    </citation>
    <scope>NUCLEOTIDE SEQUENCE [LARGE SCALE GENOMIC DNA]</scope>
    <source>
        <strain evidence="2 3">RO10H11247</strain>
    </source>
</reference>
<evidence type="ECO:0000259" key="1">
    <source>
        <dbReference type="Pfam" id="PF05699"/>
    </source>
</evidence>
<dbReference type="EMBL" id="LAVV01007816">
    <property type="protein sequence ID" value="KNZ54687.1"/>
    <property type="molecule type" value="Genomic_DNA"/>
</dbReference>
<evidence type="ECO:0000313" key="2">
    <source>
        <dbReference type="EMBL" id="KNZ54687.1"/>
    </source>
</evidence>
<evidence type="ECO:0000313" key="3">
    <source>
        <dbReference type="Proteomes" id="UP000037035"/>
    </source>
</evidence>
<dbReference type="Pfam" id="PF05699">
    <property type="entry name" value="Dimer_Tnp_hAT"/>
    <property type="match status" value="1"/>
</dbReference>
<protein>
    <recommendedName>
        <fullName evidence="1">HAT C-terminal dimerisation domain-containing protein</fullName>
    </recommendedName>
</protein>
<dbReference type="OrthoDB" id="1715602at2759"/>
<dbReference type="AlphaFoldDB" id="A0A0L6V2F3"/>
<comment type="caution">
    <text evidence="2">The sequence shown here is derived from an EMBL/GenBank/DDBJ whole genome shotgun (WGS) entry which is preliminary data.</text>
</comment>
<keyword evidence="3" id="KW-1185">Reference proteome</keyword>
<dbReference type="InterPro" id="IPR008906">
    <property type="entry name" value="HATC_C_dom"/>
</dbReference>
<dbReference type="SUPFAM" id="SSF53098">
    <property type="entry name" value="Ribonuclease H-like"/>
    <property type="match status" value="1"/>
</dbReference>